<gene>
    <name evidence="3" type="ORF">COU31_03520</name>
</gene>
<dbReference type="Pfam" id="PF13439">
    <property type="entry name" value="Glyco_transf_4"/>
    <property type="match status" value="1"/>
</dbReference>
<evidence type="ECO:0000259" key="1">
    <source>
        <dbReference type="Pfam" id="PF00534"/>
    </source>
</evidence>
<dbReference type="Gene3D" id="3.40.50.2000">
    <property type="entry name" value="Glycogen Phosphorylase B"/>
    <property type="match status" value="2"/>
</dbReference>
<evidence type="ECO:0000259" key="2">
    <source>
        <dbReference type="Pfam" id="PF13439"/>
    </source>
</evidence>
<dbReference type="Proteomes" id="UP000231183">
    <property type="component" value="Unassembled WGS sequence"/>
</dbReference>
<proteinExistence type="predicted"/>
<dbReference type="EMBL" id="PFBX01000037">
    <property type="protein sequence ID" value="PIT87323.1"/>
    <property type="molecule type" value="Genomic_DNA"/>
</dbReference>
<sequence length="380" mass="43981">MKIALVHDYLSQDGGAERVLRAMHEIWPEAPIFVLIWDKKKIDYFEAKNIKQSFMAYLPLVKKLFQWYLPLMPLATEKHDLREFDVVLSSTSSFAKGVLTKPDTLHITYCHTPPRYLWTDAHQYIQDLRYNHITKIFLSRIIHKLRIWDNMSADRVDHFLANSQTVARRISKYYRRPSDVINPPIDIDKYFVSDSPGRYFVAGGRLVPYKRIDIIISAFNRLGLPLKVFGAGSEEKKLKKMAKKNIEFLGRISDEAKASLFSSAKAFLHPQLEDFGITPLEAMACGVPVIAYGAGGATETIEHGINGLFFGKQDWQHLFKAIKNFEQISWDKEVIKASTQKYSRPVFKDKIKQYVEHRYEEFKKGLNQPALQLKTESYQL</sequence>
<organism evidence="3 4">
    <name type="scientific">Candidatus Magasanikbacteria bacterium CG10_big_fil_rev_8_21_14_0_10_40_10</name>
    <dbReference type="NCBI Taxonomy" id="1974648"/>
    <lineage>
        <taxon>Bacteria</taxon>
        <taxon>Candidatus Magasanikiibacteriota</taxon>
    </lineage>
</organism>
<dbReference type="PANTHER" id="PTHR45947">
    <property type="entry name" value="SULFOQUINOVOSYL TRANSFERASE SQD2"/>
    <property type="match status" value="1"/>
</dbReference>
<dbReference type="AlphaFoldDB" id="A0A2M6W3E6"/>
<feature type="domain" description="Glycosyltransferase subfamily 4-like N-terminal" evidence="2">
    <location>
        <begin position="14"/>
        <end position="188"/>
    </location>
</feature>
<evidence type="ECO:0000313" key="3">
    <source>
        <dbReference type="EMBL" id="PIT87323.1"/>
    </source>
</evidence>
<protein>
    <submittedName>
        <fullName evidence="3">Glycosyltransferase family 4 protein</fullName>
    </submittedName>
</protein>
<reference evidence="4" key="1">
    <citation type="submission" date="2017-09" db="EMBL/GenBank/DDBJ databases">
        <title>Depth-based differentiation of microbial function through sediment-hosted aquifers and enrichment of novel symbionts in the deep terrestrial subsurface.</title>
        <authorList>
            <person name="Probst A.J."/>
            <person name="Ladd B."/>
            <person name="Jarett J.K."/>
            <person name="Geller-Mcgrath D.E."/>
            <person name="Sieber C.M.K."/>
            <person name="Emerson J.B."/>
            <person name="Anantharaman K."/>
            <person name="Thomas B.C."/>
            <person name="Malmstrom R."/>
            <person name="Stieglmeier M."/>
            <person name="Klingl A."/>
            <person name="Woyke T."/>
            <person name="Ryan C.M."/>
            <person name="Banfield J.F."/>
        </authorList>
    </citation>
    <scope>NUCLEOTIDE SEQUENCE [LARGE SCALE GENOMIC DNA]</scope>
</reference>
<dbReference type="SUPFAM" id="SSF53756">
    <property type="entry name" value="UDP-Glycosyltransferase/glycogen phosphorylase"/>
    <property type="match status" value="1"/>
</dbReference>
<keyword evidence="3" id="KW-0808">Transferase</keyword>
<dbReference type="InterPro" id="IPR001296">
    <property type="entry name" value="Glyco_trans_1"/>
</dbReference>
<accession>A0A2M6W3E6</accession>
<dbReference type="GO" id="GO:0016757">
    <property type="term" value="F:glycosyltransferase activity"/>
    <property type="evidence" value="ECO:0007669"/>
    <property type="project" value="InterPro"/>
</dbReference>
<name>A0A2M6W3E6_9BACT</name>
<feature type="domain" description="Glycosyl transferase family 1" evidence="1">
    <location>
        <begin position="196"/>
        <end position="328"/>
    </location>
</feature>
<evidence type="ECO:0000313" key="4">
    <source>
        <dbReference type="Proteomes" id="UP000231183"/>
    </source>
</evidence>
<comment type="caution">
    <text evidence="3">The sequence shown here is derived from an EMBL/GenBank/DDBJ whole genome shotgun (WGS) entry which is preliminary data.</text>
</comment>
<dbReference type="Pfam" id="PF00534">
    <property type="entry name" value="Glycos_transf_1"/>
    <property type="match status" value="1"/>
</dbReference>
<dbReference type="PANTHER" id="PTHR45947:SF3">
    <property type="entry name" value="SULFOQUINOVOSYL TRANSFERASE SQD2"/>
    <property type="match status" value="1"/>
</dbReference>
<dbReference type="InterPro" id="IPR028098">
    <property type="entry name" value="Glyco_trans_4-like_N"/>
</dbReference>
<dbReference type="InterPro" id="IPR050194">
    <property type="entry name" value="Glycosyltransferase_grp1"/>
</dbReference>